<gene>
    <name evidence="2" type="ORF">BW733_09650</name>
</gene>
<dbReference type="KEGG" id="tfa:BW733_09650"/>
<keyword evidence="1" id="KW-0472">Membrane</keyword>
<evidence type="ECO:0000313" key="2">
    <source>
        <dbReference type="EMBL" id="AQP51053.1"/>
    </source>
</evidence>
<proteinExistence type="predicted"/>
<accession>A0A1Q2CY96</accession>
<evidence type="ECO:0008006" key="4">
    <source>
        <dbReference type="Google" id="ProtNLM"/>
    </source>
</evidence>
<dbReference type="SUPFAM" id="SSF50242">
    <property type="entry name" value="TIMP-like"/>
    <property type="match status" value="1"/>
</dbReference>
<dbReference type="PROSITE" id="PS51257">
    <property type="entry name" value="PROKAR_LIPOPROTEIN"/>
    <property type="match status" value="1"/>
</dbReference>
<keyword evidence="3" id="KW-1185">Reference proteome</keyword>
<keyword evidence="1" id="KW-0812">Transmembrane</keyword>
<dbReference type="InterPro" id="IPR008993">
    <property type="entry name" value="TIMP-like_OB-fold"/>
</dbReference>
<dbReference type="Proteomes" id="UP000188235">
    <property type="component" value="Chromosome"/>
</dbReference>
<dbReference type="STRING" id="399497.BW733_09650"/>
<dbReference type="OrthoDB" id="3732204at2"/>
<dbReference type="AlphaFoldDB" id="A0A1Q2CY96"/>
<dbReference type="Gene3D" id="2.40.50.120">
    <property type="match status" value="1"/>
</dbReference>
<organism evidence="2 3">
    <name type="scientific">Tessaracoccus flavescens</name>
    <dbReference type="NCBI Taxonomy" id="399497"/>
    <lineage>
        <taxon>Bacteria</taxon>
        <taxon>Bacillati</taxon>
        <taxon>Actinomycetota</taxon>
        <taxon>Actinomycetes</taxon>
        <taxon>Propionibacteriales</taxon>
        <taxon>Propionibacteriaceae</taxon>
        <taxon>Tessaracoccus</taxon>
    </lineage>
</organism>
<evidence type="ECO:0000256" key="1">
    <source>
        <dbReference type="SAM" id="Phobius"/>
    </source>
</evidence>
<reference evidence="2 3" key="1">
    <citation type="journal article" date="2008" name="Int. J. Syst. Evol. Microbiol.">
        <title>Tessaracoccus flavescens sp. nov., isolated from marine sediment.</title>
        <authorList>
            <person name="Lee D.W."/>
            <person name="Lee S.D."/>
        </authorList>
    </citation>
    <scope>NUCLEOTIDE SEQUENCE [LARGE SCALE GENOMIC DNA]</scope>
    <source>
        <strain evidence="2 3">SST-39T</strain>
    </source>
</reference>
<dbReference type="RefSeq" id="WP_077349998.1">
    <property type="nucleotide sequence ID" value="NZ_CP019607.1"/>
</dbReference>
<sequence>MGRRWIAWMAGMLLALTTVGFVQITYAPSAAACSCAEPDLDKLMDGADLIAEIRVLTAGTVAGERSLGEYTVATVREWKGGRQSVNTLRTYHEIPACGLGKLRVEDEFRVWGYSDGDGGYSTTWCSLPRETPAEVDAALEARFGAPWEPDEVATAPADPISGSGVPVLIGAGLLGVPGIVALLVVEVAR</sequence>
<evidence type="ECO:0000313" key="3">
    <source>
        <dbReference type="Proteomes" id="UP000188235"/>
    </source>
</evidence>
<protein>
    <recommendedName>
        <fullName evidence="4">Tissue inhibitor of metalloproteinase</fullName>
    </recommendedName>
</protein>
<feature type="transmembrane region" description="Helical" evidence="1">
    <location>
        <begin position="165"/>
        <end position="185"/>
    </location>
</feature>
<dbReference type="EMBL" id="CP019607">
    <property type="protein sequence ID" value="AQP51053.1"/>
    <property type="molecule type" value="Genomic_DNA"/>
</dbReference>
<name>A0A1Q2CY96_9ACTN</name>
<keyword evidence="1" id="KW-1133">Transmembrane helix</keyword>